<dbReference type="Proteomes" id="UP000756860">
    <property type="component" value="Unassembled WGS sequence"/>
</dbReference>
<protein>
    <submittedName>
        <fullName evidence="2">PilZ domain-containing protein</fullName>
    </submittedName>
</protein>
<proteinExistence type="predicted"/>
<name>A0ABS5SG47_9BACT</name>
<dbReference type="Pfam" id="PF07238">
    <property type="entry name" value="PilZ"/>
    <property type="match status" value="1"/>
</dbReference>
<feature type="domain" description="PilZ" evidence="1">
    <location>
        <begin position="4"/>
        <end position="87"/>
    </location>
</feature>
<evidence type="ECO:0000313" key="2">
    <source>
        <dbReference type="EMBL" id="MBT0654326.1"/>
    </source>
</evidence>
<organism evidence="2 3">
    <name type="scientific">Geomobilimonas luticola</name>
    <dbReference type="NCBI Taxonomy" id="1114878"/>
    <lineage>
        <taxon>Bacteria</taxon>
        <taxon>Pseudomonadati</taxon>
        <taxon>Thermodesulfobacteriota</taxon>
        <taxon>Desulfuromonadia</taxon>
        <taxon>Geobacterales</taxon>
        <taxon>Geobacteraceae</taxon>
        <taxon>Geomobilimonas</taxon>
    </lineage>
</organism>
<dbReference type="InterPro" id="IPR009875">
    <property type="entry name" value="PilZ_domain"/>
</dbReference>
<evidence type="ECO:0000313" key="3">
    <source>
        <dbReference type="Proteomes" id="UP000756860"/>
    </source>
</evidence>
<dbReference type="RefSeq" id="WP_214176356.1">
    <property type="nucleotide sequence ID" value="NZ_JAHCVK010000009.1"/>
</dbReference>
<dbReference type="Gene3D" id="2.40.10.220">
    <property type="entry name" value="predicted glycosyltransferase like domains"/>
    <property type="match status" value="1"/>
</dbReference>
<reference evidence="2 3" key="1">
    <citation type="submission" date="2021-05" db="EMBL/GenBank/DDBJ databases">
        <title>The draft genome of Geobacter luticola JCM 17780.</title>
        <authorList>
            <person name="Xu Z."/>
            <person name="Masuda Y."/>
            <person name="Itoh H."/>
            <person name="Senoo K."/>
        </authorList>
    </citation>
    <scope>NUCLEOTIDE SEQUENCE [LARGE SCALE GENOMIC DNA]</scope>
    <source>
        <strain evidence="2 3">JCM 17780</strain>
    </source>
</reference>
<comment type="caution">
    <text evidence="2">The sequence shown here is derived from an EMBL/GenBank/DDBJ whole genome shotgun (WGS) entry which is preliminary data.</text>
</comment>
<dbReference type="SUPFAM" id="SSF141371">
    <property type="entry name" value="PilZ domain-like"/>
    <property type="match status" value="1"/>
</dbReference>
<sequence length="112" mass="12675">MAEKRKLTRHRKRLMLRFGIDAPARMAFTEDISTEGLFIKTVNTCRPGARILIDLTMPSNLVVQLEAEVRWAKKVPPQMVNLAIKSGMGLKITRFLKGADIYSQFLAEIPTC</sequence>
<accession>A0ABS5SG47</accession>
<dbReference type="EMBL" id="JAHCVK010000009">
    <property type="protein sequence ID" value="MBT0654326.1"/>
    <property type="molecule type" value="Genomic_DNA"/>
</dbReference>
<evidence type="ECO:0000259" key="1">
    <source>
        <dbReference type="Pfam" id="PF07238"/>
    </source>
</evidence>
<gene>
    <name evidence="2" type="ORF">KI810_14775</name>
</gene>
<keyword evidence="3" id="KW-1185">Reference proteome</keyword>